<feature type="region of interest" description="Disordered" evidence="1">
    <location>
        <begin position="301"/>
        <end position="328"/>
    </location>
</feature>
<gene>
    <name evidence="3" type="ORF">M231_06008</name>
</gene>
<protein>
    <recommendedName>
        <fullName evidence="2">Cytidyltransferase-like domain-containing protein</fullName>
    </recommendedName>
</protein>
<comment type="caution">
    <text evidence="3">The sequence shown here is derived from an EMBL/GenBank/DDBJ whole genome shotgun (WGS) entry which is preliminary data.</text>
</comment>
<evidence type="ECO:0000259" key="2">
    <source>
        <dbReference type="Pfam" id="PF01467"/>
    </source>
</evidence>
<name>A0A4Q1BGK3_TREME</name>
<dbReference type="PANTHER" id="PTHR10695:SF46">
    <property type="entry name" value="BIFUNCTIONAL COENZYME A SYNTHASE-RELATED"/>
    <property type="match status" value="1"/>
</dbReference>
<dbReference type="PANTHER" id="PTHR10695">
    <property type="entry name" value="DEPHOSPHO-COA KINASE-RELATED"/>
    <property type="match status" value="1"/>
</dbReference>
<organism evidence="3 4">
    <name type="scientific">Tremella mesenterica</name>
    <name type="common">Jelly fungus</name>
    <dbReference type="NCBI Taxonomy" id="5217"/>
    <lineage>
        <taxon>Eukaryota</taxon>
        <taxon>Fungi</taxon>
        <taxon>Dikarya</taxon>
        <taxon>Basidiomycota</taxon>
        <taxon>Agaricomycotina</taxon>
        <taxon>Tremellomycetes</taxon>
        <taxon>Tremellales</taxon>
        <taxon>Tremellaceae</taxon>
        <taxon>Tremella</taxon>
    </lineage>
</organism>
<feature type="domain" description="Cytidyltransferase-like" evidence="2">
    <location>
        <begin position="172"/>
        <end position="270"/>
    </location>
</feature>
<accession>A0A4Q1BGK3</accession>
<dbReference type="SUPFAM" id="SSF52374">
    <property type="entry name" value="Nucleotidylyl transferase"/>
    <property type="match status" value="1"/>
</dbReference>
<dbReference type="InParanoid" id="A0A4Q1BGK3"/>
<evidence type="ECO:0000256" key="1">
    <source>
        <dbReference type="SAM" id="MobiDB-lite"/>
    </source>
</evidence>
<keyword evidence="4" id="KW-1185">Reference proteome</keyword>
<evidence type="ECO:0000313" key="3">
    <source>
        <dbReference type="EMBL" id="RXK36701.1"/>
    </source>
</evidence>
<dbReference type="InterPro" id="IPR014729">
    <property type="entry name" value="Rossmann-like_a/b/a_fold"/>
</dbReference>
<dbReference type="Proteomes" id="UP000289152">
    <property type="component" value="Unassembled WGS sequence"/>
</dbReference>
<dbReference type="VEuPathDB" id="FungiDB:TREMEDRAFT_19339"/>
<evidence type="ECO:0000313" key="4">
    <source>
        <dbReference type="Proteomes" id="UP000289152"/>
    </source>
</evidence>
<dbReference type="InterPro" id="IPR004821">
    <property type="entry name" value="Cyt_trans-like"/>
</dbReference>
<dbReference type="STRING" id="5217.A0A4Q1BGK3"/>
<dbReference type="GO" id="GO:0015937">
    <property type="term" value="P:coenzyme A biosynthetic process"/>
    <property type="evidence" value="ECO:0007669"/>
    <property type="project" value="TreeGrafter"/>
</dbReference>
<feature type="compositionally biased region" description="Basic and acidic residues" evidence="1">
    <location>
        <begin position="317"/>
        <end position="328"/>
    </location>
</feature>
<dbReference type="OrthoDB" id="330671at2759"/>
<dbReference type="AlphaFoldDB" id="A0A4Q1BGK3"/>
<reference evidence="3 4" key="1">
    <citation type="submission" date="2016-06" db="EMBL/GenBank/DDBJ databases">
        <title>Evolution of pathogenesis and genome organization in the Tremellales.</title>
        <authorList>
            <person name="Cuomo C."/>
            <person name="Litvintseva A."/>
            <person name="Heitman J."/>
            <person name="Chen Y."/>
            <person name="Sun S."/>
            <person name="Springer D."/>
            <person name="Dromer F."/>
            <person name="Young S."/>
            <person name="Zeng Q."/>
            <person name="Chapman S."/>
            <person name="Gujja S."/>
            <person name="Saif S."/>
            <person name="Birren B."/>
        </authorList>
    </citation>
    <scope>NUCLEOTIDE SEQUENCE [LARGE SCALE GENOMIC DNA]</scope>
    <source>
        <strain evidence="3 4">ATCC 28783</strain>
    </source>
</reference>
<dbReference type="Gene3D" id="3.40.50.620">
    <property type="entry name" value="HUPs"/>
    <property type="match status" value="1"/>
</dbReference>
<dbReference type="Pfam" id="PF01467">
    <property type="entry name" value="CTP_transf_like"/>
    <property type="match status" value="1"/>
</dbReference>
<dbReference type="GO" id="GO:0004140">
    <property type="term" value="F:dephospho-CoA kinase activity"/>
    <property type="evidence" value="ECO:0007669"/>
    <property type="project" value="TreeGrafter"/>
</dbReference>
<dbReference type="EMBL" id="SDIL01000089">
    <property type="protein sequence ID" value="RXK36701.1"/>
    <property type="molecule type" value="Genomic_DNA"/>
</dbReference>
<proteinExistence type="predicted"/>
<sequence>MSLSSGHEAQQLSLVLPFTKNLLYDPSPLYPTLYNTFVQAVDIASFTVIFTSPGIEELYDVLQLDARRHWSDFQSFLGKVYATLGAAQWRSRKVLLPVDVLFARSDLLLEQLVNAEGSILVADGVLPDSSPLLTSPRTTRLQLSIPSSTGDSSFGVDSNVEIRPPPPPVVALGGTFDHLHPAHKLLLQSSLFLATRKLIIGITAPSLLVNKSNAALVESLEVRTRNVEEFLRRCGAKIHLRAKEINDPLGPTAWDEDIQALVVSRETVAGGEMVNAKRRENGLGQLELFIVDVIAGPSHLSGPAPTEDAEEGVGIEKTPREGVEGEKEWEEWVKDLSKVVDENQLKQLKMSSTTVRQWIADLQVEGDWKR</sequence>